<name>A0A4P9X8P8_9FUNG</name>
<keyword evidence="2" id="KW-1185">Reference proteome</keyword>
<dbReference type="EMBL" id="ML014165">
    <property type="protein sequence ID" value="RKP01648.1"/>
    <property type="molecule type" value="Genomic_DNA"/>
</dbReference>
<proteinExistence type="predicted"/>
<gene>
    <name evidence="1" type="ORF">CXG81DRAFT_25682</name>
</gene>
<reference evidence="2" key="1">
    <citation type="journal article" date="2018" name="Nat. Microbiol.">
        <title>Leveraging single-cell genomics to expand the fungal tree of life.</title>
        <authorList>
            <person name="Ahrendt S.R."/>
            <person name="Quandt C.A."/>
            <person name="Ciobanu D."/>
            <person name="Clum A."/>
            <person name="Salamov A."/>
            <person name="Andreopoulos B."/>
            <person name="Cheng J.F."/>
            <person name="Woyke T."/>
            <person name="Pelin A."/>
            <person name="Henrissat B."/>
            <person name="Reynolds N.K."/>
            <person name="Benny G.L."/>
            <person name="Smith M.E."/>
            <person name="James T.Y."/>
            <person name="Grigoriev I.V."/>
        </authorList>
    </citation>
    <scope>NUCLEOTIDE SEQUENCE [LARGE SCALE GENOMIC DNA]</scope>
    <source>
        <strain evidence="2">ATCC 52028</strain>
    </source>
</reference>
<dbReference type="AlphaFoldDB" id="A0A4P9X8P8"/>
<protein>
    <recommendedName>
        <fullName evidence="3">P53 and DNA damage-regulated protein 1</fullName>
    </recommendedName>
</protein>
<evidence type="ECO:0000313" key="1">
    <source>
        <dbReference type="EMBL" id="RKP01648.1"/>
    </source>
</evidence>
<sequence length="137" mass="14948">MPSPSPTATSSSTTSYLQKRAEEEYLMEELLADRALLRQHQAHVAVNQEAQAVLAEPSQGGAVGPSDSHVWFLAGHVFLALPTATCADLIAQQQQALDRAAQETRARLATREDALNRLRQQQADGRGRLDFSQLPLS</sequence>
<organism evidence="1 2">
    <name type="scientific">Caulochytrium protostelioides</name>
    <dbReference type="NCBI Taxonomy" id="1555241"/>
    <lineage>
        <taxon>Eukaryota</taxon>
        <taxon>Fungi</taxon>
        <taxon>Fungi incertae sedis</taxon>
        <taxon>Chytridiomycota</taxon>
        <taxon>Chytridiomycota incertae sedis</taxon>
        <taxon>Chytridiomycetes</taxon>
        <taxon>Caulochytriales</taxon>
        <taxon>Caulochytriaceae</taxon>
        <taxon>Caulochytrium</taxon>
    </lineage>
</organism>
<evidence type="ECO:0000313" key="2">
    <source>
        <dbReference type="Proteomes" id="UP000274922"/>
    </source>
</evidence>
<dbReference type="Proteomes" id="UP000274922">
    <property type="component" value="Unassembled WGS sequence"/>
</dbReference>
<accession>A0A4P9X8P8</accession>
<evidence type="ECO:0008006" key="3">
    <source>
        <dbReference type="Google" id="ProtNLM"/>
    </source>
</evidence>